<protein>
    <recommendedName>
        <fullName evidence="6">Large ribosomal subunit protein uL13</fullName>
    </recommendedName>
    <alternativeName>
        <fullName evidence="7">60S ribosomal protein L13a</fullName>
    </alternativeName>
</protein>
<evidence type="ECO:0000256" key="5">
    <source>
        <dbReference type="ARBA" id="ARBA00026018"/>
    </source>
</evidence>
<dbReference type="HAMAP" id="MF_01366">
    <property type="entry name" value="Ribosomal_uL13"/>
    <property type="match status" value="1"/>
</dbReference>
<dbReference type="NCBIfam" id="TIGR01077">
    <property type="entry name" value="L13_A_E"/>
    <property type="match status" value="1"/>
</dbReference>
<evidence type="ECO:0000256" key="8">
    <source>
        <dbReference type="ARBA" id="ARBA00045421"/>
    </source>
</evidence>
<evidence type="ECO:0000256" key="2">
    <source>
        <dbReference type="ARBA" id="ARBA00022934"/>
    </source>
</evidence>
<organism evidence="9 10">
    <name type="scientific">Saguinus oedipus</name>
    <name type="common">Cotton-top tamarin</name>
    <name type="synonym">Oedipomidas oedipus</name>
    <dbReference type="NCBI Taxonomy" id="9490"/>
    <lineage>
        <taxon>Eukaryota</taxon>
        <taxon>Metazoa</taxon>
        <taxon>Chordata</taxon>
        <taxon>Craniata</taxon>
        <taxon>Vertebrata</taxon>
        <taxon>Euteleostomi</taxon>
        <taxon>Mammalia</taxon>
        <taxon>Eutheria</taxon>
        <taxon>Euarchontoglires</taxon>
        <taxon>Primates</taxon>
        <taxon>Haplorrhini</taxon>
        <taxon>Platyrrhini</taxon>
        <taxon>Cebidae</taxon>
        <taxon>Callitrichinae</taxon>
        <taxon>Saguinus</taxon>
    </lineage>
</organism>
<comment type="similarity">
    <text evidence="1">Belongs to the universal ribosomal protein uL13 family.</text>
</comment>
<comment type="subunit">
    <text evidence="5">Component of the 60S ribosome. Component of the GAIT complex. Interacts with EIF4G1.</text>
</comment>
<comment type="function">
    <text evidence="8">Associated with ribosomes but is not required for canonical ribosome function and has extra-ribosomal functions. Component of the GAIT (gamma interferon-activated inhibitor of translation) complex which mediates interferon-gamma-induced transcript-selective translation inhibition in inflammation processes. Upon interferon-gamma activation and subsequent phosphorylation dissociates from the ribosome and assembles into the GAIT complex which binds to stem loop-containing GAIT elements in the 3'-UTR of diverse inflammatory mRNAs (such as ceruplasmin) and suppresses their translation. In the GAIT complex interacts with m7G cap-bound eIF4G at or near the eIF3-binding site and blocks the recruitment of the 43S ribosomal complex. Involved in methylation of rRNA.</text>
</comment>
<comment type="caution">
    <text evidence="9">The sequence shown here is derived from an EMBL/GenBank/DDBJ whole genome shotgun (WGS) entry which is preliminary data.</text>
</comment>
<evidence type="ECO:0000256" key="4">
    <source>
        <dbReference type="ARBA" id="ARBA00023274"/>
    </source>
</evidence>
<evidence type="ECO:0000256" key="7">
    <source>
        <dbReference type="ARBA" id="ARBA00035367"/>
    </source>
</evidence>
<name>A0ABQ9VEK9_SAGOE</name>
<keyword evidence="3 9" id="KW-0689">Ribosomal protein</keyword>
<dbReference type="InterPro" id="IPR036899">
    <property type="entry name" value="Ribosomal_uL13_sf"/>
</dbReference>
<keyword evidence="2" id="KW-0164">Citrullination</keyword>
<gene>
    <name evidence="9" type="primary">RPL13A_5</name>
    <name evidence="9" type="ORF">P7K49_012981</name>
</gene>
<dbReference type="Proteomes" id="UP001266305">
    <property type="component" value="Unassembled WGS sequence"/>
</dbReference>
<reference evidence="9 10" key="1">
    <citation type="submission" date="2023-05" db="EMBL/GenBank/DDBJ databases">
        <title>B98-5 Cell Line De Novo Hybrid Assembly: An Optical Mapping Approach.</title>
        <authorList>
            <person name="Kananen K."/>
            <person name="Auerbach J.A."/>
            <person name="Kautto E."/>
            <person name="Blachly J.S."/>
        </authorList>
    </citation>
    <scope>NUCLEOTIDE SEQUENCE [LARGE SCALE GENOMIC DNA]</scope>
    <source>
        <strain evidence="9">B95-8</strain>
        <tissue evidence="9">Cell line</tissue>
    </source>
</reference>
<dbReference type="InterPro" id="IPR005755">
    <property type="entry name" value="Ribosomal_uL13_euk/arc"/>
</dbReference>
<dbReference type="GO" id="GO:0005840">
    <property type="term" value="C:ribosome"/>
    <property type="evidence" value="ECO:0007669"/>
    <property type="project" value="UniProtKB-KW"/>
</dbReference>
<evidence type="ECO:0000256" key="6">
    <source>
        <dbReference type="ARBA" id="ARBA00035201"/>
    </source>
</evidence>
<dbReference type="CDD" id="cd00392">
    <property type="entry name" value="Ribosomal_L13"/>
    <property type="match status" value="1"/>
</dbReference>
<dbReference type="InterPro" id="IPR005822">
    <property type="entry name" value="Ribosomal_uL13"/>
</dbReference>
<evidence type="ECO:0000256" key="1">
    <source>
        <dbReference type="ARBA" id="ARBA00006227"/>
    </source>
</evidence>
<dbReference type="EMBL" id="JASSZA010000006">
    <property type="protein sequence ID" value="KAK2107816.1"/>
    <property type="molecule type" value="Genomic_DNA"/>
</dbReference>
<dbReference type="Pfam" id="PF00572">
    <property type="entry name" value="Ribosomal_L13"/>
    <property type="match status" value="1"/>
</dbReference>
<evidence type="ECO:0000313" key="10">
    <source>
        <dbReference type="Proteomes" id="UP001266305"/>
    </source>
</evidence>
<dbReference type="InterPro" id="IPR019758">
    <property type="entry name" value="Pept_S26A_signal_pept_1_CS"/>
</dbReference>
<proteinExistence type="inferred from homology"/>
<dbReference type="Gene3D" id="3.90.1180.10">
    <property type="entry name" value="Ribosomal protein L13"/>
    <property type="match status" value="1"/>
</dbReference>
<dbReference type="SUPFAM" id="SSF52161">
    <property type="entry name" value="Ribosomal protein L13"/>
    <property type="match status" value="1"/>
</dbReference>
<keyword evidence="10" id="KW-1185">Reference proteome</keyword>
<sequence>MIWKGLMVITGSESPIVVVLRKKAIVVSPDYIPEGEIGQNGHIKFLTKGDNNAVDDRGLYKQGQHWLEKKDVVGRARGFVPYIGIVTILMNDYPKFKKYGSSFPGRLPKMAEVQVLVLDGRGHLLGRLAAIVAKQVLLGRKVVVIRCKGINISGNFYRNKLKYLAFLRKQMTTNPSRGPYHFRAPSGIFWRTVRGMLPHKTKRVQAALDRLKVFDGIPLPYDKKKWMVVPAALKVVRLKPTRKFAYLGHLAHEVGWKYQAVTATLEEKRKEKAKIHYQKKKQLMRLWKQAEKNVEKKTDKYTEVLKTHGLLV</sequence>
<dbReference type="Gene3D" id="6.10.250.3250">
    <property type="match status" value="1"/>
</dbReference>
<evidence type="ECO:0000313" key="9">
    <source>
        <dbReference type="EMBL" id="KAK2107816.1"/>
    </source>
</evidence>
<dbReference type="PANTHER" id="PTHR11545">
    <property type="entry name" value="RIBOSOMAL PROTEIN L13"/>
    <property type="match status" value="1"/>
</dbReference>
<keyword evidence="4" id="KW-0687">Ribonucleoprotein</keyword>
<dbReference type="PANTHER" id="PTHR11545:SF3">
    <property type="entry name" value="LARGE RIBOSOMAL SUBUNIT PROTEIN UL13"/>
    <property type="match status" value="1"/>
</dbReference>
<accession>A0ABQ9VEK9</accession>
<evidence type="ECO:0000256" key="3">
    <source>
        <dbReference type="ARBA" id="ARBA00022980"/>
    </source>
</evidence>
<dbReference type="PROSITE" id="PS00761">
    <property type="entry name" value="SPASE_I_3"/>
    <property type="match status" value="1"/>
</dbReference>